<evidence type="ECO:0000256" key="2">
    <source>
        <dbReference type="SAM" id="Phobius"/>
    </source>
</evidence>
<evidence type="ECO:0000256" key="1">
    <source>
        <dbReference type="SAM" id="MobiDB-lite"/>
    </source>
</evidence>
<gene>
    <name evidence="4" type="ORF">B0A49_03254</name>
</gene>
<keyword evidence="2" id="KW-0812">Transmembrane</keyword>
<feature type="region of interest" description="Disordered" evidence="1">
    <location>
        <begin position="563"/>
        <end position="610"/>
    </location>
</feature>
<dbReference type="InterPro" id="IPR021109">
    <property type="entry name" value="Peptidase_aspartic_dom_sf"/>
</dbReference>
<keyword evidence="2" id="KW-0472">Membrane</keyword>
<dbReference type="PANTHER" id="PTHR16861">
    <property type="entry name" value="GLYCOPROTEIN 38"/>
    <property type="match status" value="1"/>
</dbReference>
<keyword evidence="5" id="KW-1185">Reference proteome</keyword>
<reference evidence="4 5" key="1">
    <citation type="submission" date="2017-03" db="EMBL/GenBank/DDBJ databases">
        <title>Genomes of endolithic fungi from Antarctica.</title>
        <authorList>
            <person name="Coleine C."/>
            <person name="Masonjones S."/>
            <person name="Stajich J.E."/>
        </authorList>
    </citation>
    <scope>NUCLEOTIDE SEQUENCE [LARGE SCALE GENOMIC DNA]</scope>
    <source>
        <strain evidence="4 5">CCFEE 5187</strain>
    </source>
</reference>
<feature type="transmembrane region" description="Helical" evidence="2">
    <location>
        <begin position="501"/>
        <end position="522"/>
    </location>
</feature>
<protein>
    <recommendedName>
        <fullName evidence="6">Peptidase A1 domain-containing protein</fullName>
    </recommendedName>
</protein>
<evidence type="ECO:0000313" key="4">
    <source>
        <dbReference type="EMBL" id="TKA71102.1"/>
    </source>
</evidence>
<name>A0A4U0X3Y9_9PEZI</name>
<feature type="compositionally biased region" description="Basic and acidic residues" evidence="1">
    <location>
        <begin position="601"/>
        <end position="610"/>
    </location>
</feature>
<dbReference type="Proteomes" id="UP000308768">
    <property type="component" value="Unassembled WGS sequence"/>
</dbReference>
<organism evidence="4 5">
    <name type="scientific">Cryomyces minteri</name>
    <dbReference type="NCBI Taxonomy" id="331657"/>
    <lineage>
        <taxon>Eukaryota</taxon>
        <taxon>Fungi</taxon>
        <taxon>Dikarya</taxon>
        <taxon>Ascomycota</taxon>
        <taxon>Pezizomycotina</taxon>
        <taxon>Dothideomycetes</taxon>
        <taxon>Dothideomycetes incertae sedis</taxon>
        <taxon>Cryomyces</taxon>
    </lineage>
</organism>
<feature type="chain" id="PRO_5020494230" description="Peptidase A1 domain-containing protein" evidence="3">
    <location>
        <begin position="25"/>
        <end position="610"/>
    </location>
</feature>
<feature type="compositionally biased region" description="Low complexity" evidence="1">
    <location>
        <begin position="570"/>
        <end position="586"/>
    </location>
</feature>
<accession>A0A4U0X3Y9</accession>
<keyword evidence="2" id="KW-1133">Transmembrane helix</keyword>
<dbReference type="Gene3D" id="2.40.70.10">
    <property type="entry name" value="Acid Proteases"/>
    <property type="match status" value="1"/>
</dbReference>
<dbReference type="PANTHER" id="PTHR16861:SF4">
    <property type="entry name" value="SH3 DOMAIN PROTEIN (AFU_ORTHOLOGUE AFUA_1G13610)"/>
    <property type="match status" value="1"/>
</dbReference>
<keyword evidence="3" id="KW-0732">Signal</keyword>
<feature type="region of interest" description="Disordered" evidence="1">
    <location>
        <begin position="473"/>
        <end position="493"/>
    </location>
</feature>
<dbReference type="EMBL" id="NAJN01000593">
    <property type="protein sequence ID" value="TKA71102.1"/>
    <property type="molecule type" value="Genomic_DNA"/>
</dbReference>
<comment type="caution">
    <text evidence="4">The sequence shown here is derived from an EMBL/GenBank/DDBJ whole genome shotgun (WGS) entry which is preliminary data.</text>
</comment>
<evidence type="ECO:0008006" key="6">
    <source>
        <dbReference type="Google" id="ProtNLM"/>
    </source>
</evidence>
<dbReference type="OrthoDB" id="4074350at2759"/>
<evidence type="ECO:0000256" key="3">
    <source>
        <dbReference type="SAM" id="SignalP"/>
    </source>
</evidence>
<dbReference type="AlphaFoldDB" id="A0A4U0X3Y9"/>
<dbReference type="SUPFAM" id="SSF50630">
    <property type="entry name" value="Acid proteases"/>
    <property type="match status" value="1"/>
</dbReference>
<sequence>MAMPHSSLTAWSLSTVLLSALARASVWTGINTNSDPWNVEYNTSFTVGPDGPWNVAVIHVDYADQLVPMFPSLAEKTLLISAAACQAQAANCPLPLPALWQKGGAQGLFVWENSNPYNGSTWDSTVSEPLNVTGQVRDIENRVTLQSPSGSGFLDLHGMSASDSMTVNYPDPRFSYTMDVGQLSMYGGSSNWSWTSTNGSSVTKNRTLPDAYTAGYIPSVSYGLHIGSAEPNVSGSLYWGGYDSSRCLSSPIVSNNQLVELVDVSIGVDSGASPFPNSPTGQIHGLLQVNGAQVNNVSAMPNPGVPYMYLPGSTCDAIAAHLPVTFNPFMGLYFWNTSQQSYREIVESPSYLNLTFIRNASDPSFYRESIRVPFALLNLTMQQPLVPSAASYFPCKPYKPADGSTYHLGRAFLQAAFLAQNWQTSKLWLAQAPGPDTPLVNVKRVAASDDLLTPMTNAPQLFDTWTMLKPLRSSASNPTNSTTPTDPNASTSTGLSAGAKAGIAVGVVAGVVALAALALFALRRRKHRRRAELDGQTAAYEKDDAGATYEADAGAAMAPRDVKHAPLSDMGGPAPAGAAEMEARAPVGELQGSDGFGLAGRDGDGVRHEL</sequence>
<proteinExistence type="predicted"/>
<evidence type="ECO:0000313" key="5">
    <source>
        <dbReference type="Proteomes" id="UP000308768"/>
    </source>
</evidence>
<feature type="signal peptide" evidence="3">
    <location>
        <begin position="1"/>
        <end position="24"/>
    </location>
</feature>